<dbReference type="EMBL" id="CACRYJ010000050">
    <property type="protein sequence ID" value="VZO38740.1"/>
    <property type="molecule type" value="Genomic_DNA"/>
</dbReference>
<organism evidence="1 2">
    <name type="scientific">Occultella aeris</name>
    <dbReference type="NCBI Taxonomy" id="2761496"/>
    <lineage>
        <taxon>Bacteria</taxon>
        <taxon>Bacillati</taxon>
        <taxon>Actinomycetota</taxon>
        <taxon>Actinomycetes</taxon>
        <taxon>Micrococcales</taxon>
        <taxon>Ruaniaceae</taxon>
        <taxon>Occultella</taxon>
    </lineage>
</organism>
<comment type="caution">
    <text evidence="1">The sequence shown here is derived from an EMBL/GenBank/DDBJ whole genome shotgun (WGS) entry which is preliminary data.</text>
</comment>
<dbReference type="RefSeq" id="WP_197522637.1">
    <property type="nucleotide sequence ID" value="NZ_CACRYJ010000050.1"/>
</dbReference>
<name>A0A7M4DMU5_9MICO</name>
<accession>A0A7M4DMU5</accession>
<reference evidence="1 2" key="1">
    <citation type="submission" date="2019-11" db="EMBL/GenBank/DDBJ databases">
        <authorList>
            <person name="Criscuolo A."/>
        </authorList>
    </citation>
    <scope>NUCLEOTIDE SEQUENCE [LARGE SCALE GENOMIC DNA]</scope>
    <source>
        <strain evidence="1">CIP111667</strain>
    </source>
</reference>
<keyword evidence="2" id="KW-1185">Reference proteome</keyword>
<evidence type="ECO:0000313" key="2">
    <source>
        <dbReference type="Proteomes" id="UP000419743"/>
    </source>
</evidence>
<evidence type="ECO:0000313" key="1">
    <source>
        <dbReference type="EMBL" id="VZO38740.1"/>
    </source>
</evidence>
<protein>
    <submittedName>
        <fullName evidence="1">Uncharacterized protein</fullName>
    </submittedName>
</protein>
<dbReference type="Proteomes" id="UP000419743">
    <property type="component" value="Unassembled WGS sequence"/>
</dbReference>
<sequence length="50" mass="4722">MSTVNQAAAVVGATGADGENVSVMHPLPTAGSPVGAHPIVTGGIAPVEVS</sequence>
<gene>
    <name evidence="1" type="ORF">HALOF300_03472</name>
</gene>
<proteinExistence type="predicted"/>
<dbReference type="AlphaFoldDB" id="A0A7M4DMU5"/>